<protein>
    <recommendedName>
        <fullName evidence="4 5">Flagellar hook-basal body complex protein FliE</fullName>
    </recommendedName>
</protein>
<proteinExistence type="inferred from homology"/>
<accession>A0A7X9ILB0</accession>
<comment type="subcellular location">
    <subcellularLocation>
        <location evidence="1 4">Bacterial flagellum basal body</location>
    </subcellularLocation>
</comment>
<dbReference type="GO" id="GO:0071973">
    <property type="term" value="P:bacterial-type flagellum-dependent cell motility"/>
    <property type="evidence" value="ECO:0007669"/>
    <property type="project" value="InterPro"/>
</dbReference>
<keyword evidence="6" id="KW-0966">Cell projection</keyword>
<comment type="caution">
    <text evidence="6">The sequence shown here is derived from an EMBL/GenBank/DDBJ whole genome shotgun (WGS) entry which is preliminary data.</text>
</comment>
<dbReference type="GO" id="GO:0009425">
    <property type="term" value="C:bacterial-type flagellum basal body"/>
    <property type="evidence" value="ECO:0007669"/>
    <property type="project" value="UniProtKB-SubCell"/>
</dbReference>
<organism evidence="6 7">
    <name type="scientific">SAR324 cluster bacterium</name>
    <dbReference type="NCBI Taxonomy" id="2024889"/>
    <lineage>
        <taxon>Bacteria</taxon>
        <taxon>Deltaproteobacteria</taxon>
        <taxon>SAR324 cluster</taxon>
    </lineage>
</organism>
<evidence type="ECO:0000256" key="2">
    <source>
        <dbReference type="ARBA" id="ARBA00009272"/>
    </source>
</evidence>
<dbReference type="PANTHER" id="PTHR34653">
    <property type="match status" value="1"/>
</dbReference>
<dbReference type="HAMAP" id="MF_00724">
    <property type="entry name" value="FliE"/>
    <property type="match status" value="1"/>
</dbReference>
<keyword evidence="3 4" id="KW-0975">Bacterial flagellum</keyword>
<name>A0A7X9ILB0_9DELT</name>
<dbReference type="InterPro" id="IPR001624">
    <property type="entry name" value="FliE"/>
</dbReference>
<dbReference type="PANTHER" id="PTHR34653:SF1">
    <property type="entry name" value="FLAGELLAR HOOK-BASAL BODY COMPLEX PROTEIN FLIE"/>
    <property type="match status" value="1"/>
</dbReference>
<evidence type="ECO:0000313" key="6">
    <source>
        <dbReference type="EMBL" id="NMC64047.1"/>
    </source>
</evidence>
<dbReference type="AlphaFoldDB" id="A0A7X9ILB0"/>
<evidence type="ECO:0000256" key="4">
    <source>
        <dbReference type="HAMAP-Rule" id="MF_00724"/>
    </source>
</evidence>
<dbReference type="Proteomes" id="UP000524246">
    <property type="component" value="Unassembled WGS sequence"/>
</dbReference>
<evidence type="ECO:0000256" key="3">
    <source>
        <dbReference type="ARBA" id="ARBA00023143"/>
    </source>
</evidence>
<dbReference type="NCBIfam" id="TIGR00205">
    <property type="entry name" value="fliE"/>
    <property type="match status" value="1"/>
</dbReference>
<evidence type="ECO:0000256" key="5">
    <source>
        <dbReference type="NCBIfam" id="TIGR00205"/>
    </source>
</evidence>
<dbReference type="PRINTS" id="PR01006">
    <property type="entry name" value="FLGHOOKFLIE"/>
</dbReference>
<keyword evidence="6" id="KW-0969">Cilium</keyword>
<gene>
    <name evidence="4 6" type="primary">fliE</name>
    <name evidence="6" type="ORF">GYA55_12865</name>
</gene>
<evidence type="ECO:0000256" key="1">
    <source>
        <dbReference type="ARBA" id="ARBA00004117"/>
    </source>
</evidence>
<dbReference type="GO" id="GO:0003774">
    <property type="term" value="F:cytoskeletal motor activity"/>
    <property type="evidence" value="ECO:0007669"/>
    <property type="project" value="InterPro"/>
</dbReference>
<sequence length="107" mass="11816">MIDKIDFGLKSIKPIIPEQPKIHGPEGQDAKQGAKSFAEVFQSALKETNELQNVADKKVEELTLGKPGVTQHDAVIALEKADVAFQLMTKIQAKIIRAYEEVMRTAV</sequence>
<reference evidence="6 7" key="1">
    <citation type="journal article" date="2020" name="Biotechnol. Biofuels">
        <title>New insights from the biogas microbiome by comprehensive genome-resolved metagenomics of nearly 1600 species originating from multiple anaerobic digesters.</title>
        <authorList>
            <person name="Campanaro S."/>
            <person name="Treu L."/>
            <person name="Rodriguez-R L.M."/>
            <person name="Kovalovszki A."/>
            <person name="Ziels R.M."/>
            <person name="Maus I."/>
            <person name="Zhu X."/>
            <person name="Kougias P.G."/>
            <person name="Basile A."/>
            <person name="Luo G."/>
            <person name="Schluter A."/>
            <person name="Konstantinidis K.T."/>
            <person name="Angelidaki I."/>
        </authorList>
    </citation>
    <scope>NUCLEOTIDE SEQUENCE [LARGE SCALE GENOMIC DNA]</scope>
    <source>
        <strain evidence="6">AS27yjCOA_65</strain>
    </source>
</reference>
<keyword evidence="6" id="KW-0282">Flagellum</keyword>
<dbReference type="EMBL" id="JAAZON010000590">
    <property type="protein sequence ID" value="NMC64047.1"/>
    <property type="molecule type" value="Genomic_DNA"/>
</dbReference>
<evidence type="ECO:0000313" key="7">
    <source>
        <dbReference type="Proteomes" id="UP000524246"/>
    </source>
</evidence>
<comment type="similarity">
    <text evidence="2 4">Belongs to the FliE family.</text>
</comment>
<dbReference type="Pfam" id="PF02049">
    <property type="entry name" value="FliE"/>
    <property type="match status" value="1"/>
</dbReference>
<dbReference type="GO" id="GO:0005198">
    <property type="term" value="F:structural molecule activity"/>
    <property type="evidence" value="ECO:0007669"/>
    <property type="project" value="UniProtKB-UniRule"/>
</dbReference>